<comment type="caution">
    <text evidence="1">The sequence shown here is derived from an EMBL/GenBank/DDBJ whole genome shotgun (WGS) entry which is preliminary data.</text>
</comment>
<evidence type="ECO:0000313" key="2">
    <source>
        <dbReference type="Proteomes" id="UP001165960"/>
    </source>
</evidence>
<organism evidence="1 2">
    <name type="scientific">Entomophthora muscae</name>
    <dbReference type="NCBI Taxonomy" id="34485"/>
    <lineage>
        <taxon>Eukaryota</taxon>
        <taxon>Fungi</taxon>
        <taxon>Fungi incertae sedis</taxon>
        <taxon>Zoopagomycota</taxon>
        <taxon>Entomophthoromycotina</taxon>
        <taxon>Entomophthoromycetes</taxon>
        <taxon>Entomophthorales</taxon>
        <taxon>Entomophthoraceae</taxon>
        <taxon>Entomophthora</taxon>
    </lineage>
</organism>
<dbReference type="Proteomes" id="UP001165960">
    <property type="component" value="Unassembled WGS sequence"/>
</dbReference>
<proteinExistence type="predicted"/>
<sequence>MTPFQENLRYTPSFLPDLKVCSQTCHHNQGNTSPACFHIQPAILDYKKHYNKKRIPGNEIQPSNLVLLSTKNLLVIIALRKFQPWFIGPIQVVEKIGNTTFRHLFLKISTFTMSSFVLYS</sequence>
<accession>A0ACC2RIS3</accession>
<name>A0ACC2RIS3_9FUNG</name>
<protein>
    <submittedName>
        <fullName evidence="1">Uncharacterized protein</fullName>
    </submittedName>
</protein>
<reference evidence="1" key="1">
    <citation type="submission" date="2022-04" db="EMBL/GenBank/DDBJ databases">
        <title>Genome of the entomopathogenic fungus Entomophthora muscae.</title>
        <authorList>
            <person name="Elya C."/>
            <person name="Lovett B.R."/>
            <person name="Lee E."/>
            <person name="Macias A.M."/>
            <person name="Hajek A.E."/>
            <person name="De Bivort B.L."/>
            <person name="Kasson M.T."/>
            <person name="De Fine Licht H.H."/>
            <person name="Stajich J.E."/>
        </authorList>
    </citation>
    <scope>NUCLEOTIDE SEQUENCE</scope>
    <source>
        <strain evidence="1">Berkeley</strain>
    </source>
</reference>
<keyword evidence="2" id="KW-1185">Reference proteome</keyword>
<dbReference type="EMBL" id="QTSX02007182">
    <property type="protein sequence ID" value="KAJ9049995.1"/>
    <property type="molecule type" value="Genomic_DNA"/>
</dbReference>
<gene>
    <name evidence="1" type="ORF">DSO57_1018723</name>
</gene>
<evidence type="ECO:0000313" key="1">
    <source>
        <dbReference type="EMBL" id="KAJ9049995.1"/>
    </source>
</evidence>